<dbReference type="EMBL" id="PKFP01000006">
    <property type="protein sequence ID" value="PVH17090.1"/>
    <property type="molecule type" value="Genomic_DNA"/>
</dbReference>
<dbReference type="CDD" id="cd10216">
    <property type="entry name" value="ASKHA_NBD_Arp1"/>
    <property type="match status" value="1"/>
</dbReference>
<accession>A0A2V1AG80</accession>
<dbReference type="RefSeq" id="XP_025338030.1">
    <property type="nucleotide sequence ID" value="XM_025483087.1"/>
</dbReference>
<evidence type="ECO:0000313" key="6">
    <source>
        <dbReference type="Proteomes" id="UP000244406"/>
    </source>
</evidence>
<evidence type="ECO:0008006" key="7">
    <source>
        <dbReference type="Google" id="ProtNLM"/>
    </source>
</evidence>
<dbReference type="Gene3D" id="3.90.640.10">
    <property type="entry name" value="Actin, Chain A, domain 4"/>
    <property type="match status" value="1"/>
</dbReference>
<dbReference type="Pfam" id="PF00022">
    <property type="entry name" value="Actin"/>
    <property type="match status" value="1"/>
</dbReference>
<dbReference type="GeneID" id="37004650"/>
<dbReference type="FunFam" id="3.30.420.40:FF:000018">
    <property type="entry name" value="Actin-like protein (Centractin)"/>
    <property type="match status" value="1"/>
</dbReference>
<dbReference type="SMART" id="SM00268">
    <property type="entry name" value="ACTIN"/>
    <property type="match status" value="1"/>
</dbReference>
<gene>
    <name evidence="5" type="ORF">CXQ87_004651</name>
</gene>
<dbReference type="InterPro" id="IPR020902">
    <property type="entry name" value="Actin/actin-like_CS"/>
</dbReference>
<dbReference type="Proteomes" id="UP000244406">
    <property type="component" value="Unassembled WGS sequence"/>
</dbReference>
<dbReference type="PANTHER" id="PTHR11937">
    <property type="entry name" value="ACTIN"/>
    <property type="match status" value="1"/>
</dbReference>
<dbReference type="AlphaFoldDB" id="A0A2V1AG80"/>
<comment type="similarity">
    <text evidence="4">Belongs to the actin family. ARP1 subfamily.</text>
</comment>
<dbReference type="Gene3D" id="3.30.420.40">
    <property type="match status" value="2"/>
</dbReference>
<protein>
    <recommendedName>
        <fullName evidence="7">Actin-2</fullName>
    </recommendedName>
</protein>
<keyword evidence="3" id="KW-0206">Cytoskeleton</keyword>
<sequence length="426" mass="47397">MEEETLYNQPIVLDNGSGNIKAGFAGEEKPKVYQPSLVGRPKYQKIMAVASADESVSKYNNIEAYVGSSARQNRGLLRLRYPIEHGIVNDWEDMERLWHYTFTKELKTAPEEHPLLITEAPLNPRANRDHMCQIMFETFNIPCVYVSVQAVLSIYASGRTTGVVLDSGDGVSHVVPVYNGFSLPTAIKRMDIGGRDVTDQLAFQIRQMSGINLSSSSELDIARQIKEKCCYVSKAPQRDEKLYSGVTYSHFMGGSAAAAASGASTQDGMDLFSSYKLPDGHTLQLGLEQFRAPEILFNPQLIGDESPGIDELLAVSIAKTDLDLRPTLYQNIILSGGTTLLRNFGDRLLQELKASQSSQSNASIWANNRNVAKDTKMKIKIYAPPERKYTTWIGGSILASLSTFRKMWVTQEEYAEDPDCVHRKCM</sequence>
<name>A0A2V1AG80_9ASCO</name>
<dbReference type="InterPro" id="IPR004000">
    <property type="entry name" value="Actin"/>
</dbReference>
<organism evidence="5 6">
    <name type="scientific">Candidozyma duobushaemuli</name>
    <dbReference type="NCBI Taxonomy" id="1231522"/>
    <lineage>
        <taxon>Eukaryota</taxon>
        <taxon>Fungi</taxon>
        <taxon>Dikarya</taxon>
        <taxon>Ascomycota</taxon>
        <taxon>Saccharomycotina</taxon>
        <taxon>Pichiomycetes</taxon>
        <taxon>Metschnikowiaceae</taxon>
        <taxon>Candidozyma</taxon>
    </lineage>
</organism>
<evidence type="ECO:0000256" key="4">
    <source>
        <dbReference type="ARBA" id="ARBA00038483"/>
    </source>
</evidence>
<evidence type="ECO:0000256" key="1">
    <source>
        <dbReference type="ARBA" id="ARBA00004245"/>
    </source>
</evidence>
<comment type="caution">
    <text evidence="5">The sequence shown here is derived from an EMBL/GenBank/DDBJ whole genome shotgun (WGS) entry which is preliminary data.</text>
</comment>
<evidence type="ECO:0000256" key="2">
    <source>
        <dbReference type="ARBA" id="ARBA00022490"/>
    </source>
</evidence>
<keyword evidence="2" id="KW-0963">Cytoplasm</keyword>
<proteinExistence type="inferred from homology"/>
<evidence type="ECO:0000313" key="5">
    <source>
        <dbReference type="EMBL" id="PVH17090.1"/>
    </source>
</evidence>
<keyword evidence="6" id="KW-1185">Reference proteome</keyword>
<dbReference type="InterPro" id="IPR043129">
    <property type="entry name" value="ATPase_NBD"/>
</dbReference>
<evidence type="ECO:0000256" key="3">
    <source>
        <dbReference type="ARBA" id="ARBA00023212"/>
    </source>
</evidence>
<comment type="subcellular location">
    <subcellularLocation>
        <location evidence="1">Cytoplasm</location>
        <location evidence="1">Cytoskeleton</location>
    </subcellularLocation>
</comment>
<dbReference type="PRINTS" id="PR00190">
    <property type="entry name" value="ACTIN"/>
</dbReference>
<dbReference type="VEuPathDB" id="FungiDB:CXQ87_004651"/>
<dbReference type="GO" id="GO:0005856">
    <property type="term" value="C:cytoskeleton"/>
    <property type="evidence" value="ECO:0007669"/>
    <property type="project" value="UniProtKB-SubCell"/>
</dbReference>
<reference evidence="5 6" key="1">
    <citation type="submission" date="2017-12" db="EMBL/GenBank/DDBJ databases">
        <title>Genome Sequence of the Amphotericin B-resistant Candida duobushaemulonii strain, B09383.</title>
        <authorList>
            <person name="Chow N.A."/>
            <person name="Gade L."/>
            <person name="Batra D."/>
            <person name="Rowe L.A."/>
            <person name="Loparev V.N."/>
            <person name="Litvintseva A.P."/>
        </authorList>
    </citation>
    <scope>NUCLEOTIDE SEQUENCE [LARGE SCALE GENOMIC DNA]</scope>
    <source>
        <strain evidence="5 6">B09383</strain>
    </source>
</reference>
<dbReference type="PROSITE" id="PS01132">
    <property type="entry name" value="ACTINS_ACT_LIKE"/>
    <property type="match status" value="1"/>
</dbReference>
<dbReference type="SUPFAM" id="SSF53067">
    <property type="entry name" value="Actin-like ATPase domain"/>
    <property type="match status" value="2"/>
</dbReference>